<proteinExistence type="predicted"/>
<accession>A0AAP3E5E7</accession>
<evidence type="ECO:0000313" key="3">
    <source>
        <dbReference type="Proteomes" id="UP001321047"/>
    </source>
</evidence>
<reference evidence="2 3" key="1">
    <citation type="submission" date="2022-09" db="EMBL/GenBank/DDBJ databases">
        <title>Enrichment on poylsaccharides allowed isolation of novel metabolic and taxonomic groups of Haloarchaea.</title>
        <authorList>
            <person name="Sorokin D.Y."/>
            <person name="Elcheninov A.G."/>
            <person name="Khizhniak T.V."/>
            <person name="Kolganova T.V."/>
            <person name="Kublanov I.V."/>
        </authorList>
    </citation>
    <scope>NUCLEOTIDE SEQUENCE [LARGE SCALE GENOMIC DNA]</scope>
    <source>
        <strain evidence="2 3">AArc-curdl1</strain>
    </source>
</reference>
<evidence type="ECO:0000313" key="2">
    <source>
        <dbReference type="EMBL" id="MCU4750925.1"/>
    </source>
</evidence>
<organism evidence="2 3">
    <name type="scientific">Natronosalvus hydrolyticus</name>
    <dbReference type="NCBI Taxonomy" id="2979988"/>
    <lineage>
        <taxon>Archaea</taxon>
        <taxon>Methanobacteriati</taxon>
        <taxon>Methanobacteriota</taxon>
        <taxon>Stenosarchaea group</taxon>
        <taxon>Halobacteria</taxon>
        <taxon>Halobacteriales</taxon>
        <taxon>Natrialbaceae</taxon>
        <taxon>Natronosalvus</taxon>
    </lineage>
</organism>
<dbReference type="Proteomes" id="UP001321047">
    <property type="component" value="Unassembled WGS sequence"/>
</dbReference>
<protein>
    <submittedName>
        <fullName evidence="2">Uncharacterized protein</fullName>
    </submittedName>
</protein>
<dbReference type="AlphaFoldDB" id="A0AAP3E5E7"/>
<comment type="caution">
    <text evidence="2">The sequence shown here is derived from an EMBL/GenBank/DDBJ whole genome shotgun (WGS) entry which is preliminary data.</text>
</comment>
<dbReference type="EMBL" id="JAOPJZ010000001">
    <property type="protein sequence ID" value="MCU4750925.1"/>
    <property type="molecule type" value="Genomic_DNA"/>
</dbReference>
<dbReference type="RefSeq" id="WP_342806168.1">
    <property type="nucleotide sequence ID" value="NZ_JAOPJZ010000001.1"/>
</dbReference>
<keyword evidence="3" id="KW-1185">Reference proteome</keyword>
<gene>
    <name evidence="2" type="ORF">OB919_02830</name>
</gene>
<feature type="compositionally biased region" description="Basic and acidic residues" evidence="1">
    <location>
        <begin position="68"/>
        <end position="77"/>
    </location>
</feature>
<name>A0AAP3E5E7_9EURY</name>
<evidence type="ECO:0000256" key="1">
    <source>
        <dbReference type="SAM" id="MobiDB-lite"/>
    </source>
</evidence>
<sequence>MPETSDYVCDIGSSYAQLKAAANAVPKNIHSGSINPRGPPGSYYSDGSRAVISARTIAEFADYSTLPDDHPLYEPESRGVGTGRTPRETDRIQIYTAARGSAFHLYKEMPADSEAELEEIVRRELDSPPVGDEWVDVHETVAESDVAPHVDSPAHQKDSYETLVERICWEVVDASRIHRKKWRDVDAITIGKEVNFIAEVDGYGWGGRVDRVNIVKEVSEAIGQGAFVSELKFTNEIRPRDFLQAEVYRHAFDDFAYVDRPLDAVIVRIDIESETCEMKSSLDEDWPGDEAWKQFRSAYDRYYDNYHNVDAWLQRSTDRY</sequence>
<feature type="region of interest" description="Disordered" evidence="1">
    <location>
        <begin position="68"/>
        <end position="88"/>
    </location>
</feature>